<dbReference type="InterPro" id="IPR036397">
    <property type="entry name" value="RNaseH_sf"/>
</dbReference>
<comment type="caution">
    <text evidence="1">The sequence shown here is derived from an EMBL/GenBank/DDBJ whole genome shotgun (WGS) entry which is preliminary data.</text>
</comment>
<gene>
    <name evidence="1" type="primary">NCL1_27494</name>
    <name evidence="1" type="ORF">TNCV_3875351</name>
</gene>
<dbReference type="GO" id="GO:0003676">
    <property type="term" value="F:nucleic acid binding"/>
    <property type="evidence" value="ECO:0007669"/>
    <property type="project" value="InterPro"/>
</dbReference>
<dbReference type="EMBL" id="BMAU01021350">
    <property type="protein sequence ID" value="GFY18847.1"/>
    <property type="molecule type" value="Genomic_DNA"/>
</dbReference>
<name>A0A8X6VHI1_TRICX</name>
<dbReference type="Proteomes" id="UP000887159">
    <property type="component" value="Unassembled WGS sequence"/>
</dbReference>
<dbReference type="Gene3D" id="3.30.420.10">
    <property type="entry name" value="Ribonuclease H-like superfamily/Ribonuclease H"/>
    <property type="match status" value="1"/>
</dbReference>
<keyword evidence="2" id="KW-1185">Reference proteome</keyword>
<protein>
    <submittedName>
        <fullName evidence="1">Transposable element Tcb1 transposase</fullName>
    </submittedName>
</protein>
<organism evidence="1 2">
    <name type="scientific">Trichonephila clavipes</name>
    <name type="common">Golden silk orbweaver</name>
    <name type="synonym">Nephila clavipes</name>
    <dbReference type="NCBI Taxonomy" id="2585209"/>
    <lineage>
        <taxon>Eukaryota</taxon>
        <taxon>Metazoa</taxon>
        <taxon>Ecdysozoa</taxon>
        <taxon>Arthropoda</taxon>
        <taxon>Chelicerata</taxon>
        <taxon>Arachnida</taxon>
        <taxon>Araneae</taxon>
        <taxon>Araneomorphae</taxon>
        <taxon>Entelegynae</taxon>
        <taxon>Araneoidea</taxon>
        <taxon>Nephilidae</taxon>
        <taxon>Trichonephila</taxon>
    </lineage>
</organism>
<proteinExistence type="predicted"/>
<sequence>MAAQRFVHDTLQPHILPLMQRLPRAISQPENAWPHTARVSQYCLRSLTTLSWPARSPDLSSIELIWDHLG</sequence>
<evidence type="ECO:0000313" key="1">
    <source>
        <dbReference type="EMBL" id="GFY18847.1"/>
    </source>
</evidence>
<reference evidence="1" key="1">
    <citation type="submission" date="2020-08" db="EMBL/GenBank/DDBJ databases">
        <title>Multicomponent nature underlies the extraordinary mechanical properties of spider dragline silk.</title>
        <authorList>
            <person name="Kono N."/>
            <person name="Nakamura H."/>
            <person name="Mori M."/>
            <person name="Yoshida Y."/>
            <person name="Ohtoshi R."/>
            <person name="Malay A.D."/>
            <person name="Moran D.A.P."/>
            <person name="Tomita M."/>
            <person name="Numata K."/>
            <person name="Arakawa K."/>
        </authorList>
    </citation>
    <scope>NUCLEOTIDE SEQUENCE</scope>
</reference>
<accession>A0A8X6VHI1</accession>
<dbReference type="AlphaFoldDB" id="A0A8X6VHI1"/>
<evidence type="ECO:0000313" key="2">
    <source>
        <dbReference type="Proteomes" id="UP000887159"/>
    </source>
</evidence>